<feature type="non-terminal residue" evidence="6">
    <location>
        <position position="1"/>
    </location>
</feature>
<keyword evidence="1 4" id="KW-0853">WD repeat</keyword>
<reference evidence="6 7" key="1">
    <citation type="journal article" date="2014" name="Nat. Genet.">
        <title>Genome and transcriptome of the porcine whipworm Trichuris suis.</title>
        <authorList>
            <person name="Jex A.R."/>
            <person name="Nejsum P."/>
            <person name="Schwarz E.M."/>
            <person name="Hu L."/>
            <person name="Young N.D."/>
            <person name="Hall R.S."/>
            <person name="Korhonen P.K."/>
            <person name="Liao S."/>
            <person name="Thamsborg S."/>
            <person name="Xia J."/>
            <person name="Xu P."/>
            <person name="Wang S."/>
            <person name="Scheerlinck J.P."/>
            <person name="Hofmann A."/>
            <person name="Sternberg P.W."/>
            <person name="Wang J."/>
            <person name="Gasser R.B."/>
        </authorList>
    </citation>
    <scope>NUCLEOTIDE SEQUENCE [LARGE SCALE GENOMIC DNA]</scope>
    <source>
        <strain evidence="6">DCEP-RM93M</strain>
    </source>
</reference>
<protein>
    <submittedName>
        <fullName evidence="6">Uncharacterized protein</fullName>
    </submittedName>
</protein>
<feature type="repeat" description="WD" evidence="4">
    <location>
        <begin position="213"/>
        <end position="254"/>
    </location>
</feature>
<evidence type="ECO:0000256" key="2">
    <source>
        <dbReference type="ARBA" id="ARBA00022737"/>
    </source>
</evidence>
<evidence type="ECO:0000256" key="5">
    <source>
        <dbReference type="SAM" id="Coils"/>
    </source>
</evidence>
<dbReference type="PROSITE" id="PS50294">
    <property type="entry name" value="WD_REPEATS_REGION"/>
    <property type="match status" value="4"/>
</dbReference>
<feature type="repeat" description="WD" evidence="4">
    <location>
        <begin position="171"/>
        <end position="212"/>
    </location>
</feature>
<dbReference type="Pfam" id="PF00400">
    <property type="entry name" value="WD40"/>
    <property type="match status" value="6"/>
</dbReference>
<evidence type="ECO:0000313" key="6">
    <source>
        <dbReference type="EMBL" id="KFD48802.1"/>
    </source>
</evidence>
<dbReference type="SUPFAM" id="SSF50978">
    <property type="entry name" value="WD40 repeat-like"/>
    <property type="match status" value="1"/>
</dbReference>
<comment type="similarity">
    <text evidence="3">Belongs to the WD repeat POC1 family.</text>
</comment>
<name>A0A085LV06_9BILA</name>
<feature type="repeat" description="WD" evidence="4">
    <location>
        <begin position="255"/>
        <end position="286"/>
    </location>
</feature>
<dbReference type="SMART" id="SM00320">
    <property type="entry name" value="WD40"/>
    <property type="match status" value="6"/>
</dbReference>
<evidence type="ECO:0000256" key="1">
    <source>
        <dbReference type="ARBA" id="ARBA00022574"/>
    </source>
</evidence>
<dbReference type="PANTHER" id="PTHR44019">
    <property type="entry name" value="WD REPEAT-CONTAINING PROTEIN 55"/>
    <property type="match status" value="1"/>
</dbReference>
<dbReference type="EMBL" id="KL363283">
    <property type="protein sequence ID" value="KFD48802.1"/>
    <property type="molecule type" value="Genomic_DNA"/>
</dbReference>
<feature type="coiled-coil region" evidence="5">
    <location>
        <begin position="385"/>
        <end position="412"/>
    </location>
</feature>
<dbReference type="AlphaFoldDB" id="A0A085LV06"/>
<feature type="repeat" description="WD" evidence="4">
    <location>
        <begin position="109"/>
        <end position="143"/>
    </location>
</feature>
<evidence type="ECO:0000313" key="7">
    <source>
        <dbReference type="Proteomes" id="UP000030764"/>
    </source>
</evidence>
<dbReference type="PROSITE" id="PS00678">
    <property type="entry name" value="WD_REPEATS_1"/>
    <property type="match status" value="1"/>
</dbReference>
<organism evidence="6 7">
    <name type="scientific">Trichuris suis</name>
    <name type="common">pig whipworm</name>
    <dbReference type="NCBI Taxonomy" id="68888"/>
    <lineage>
        <taxon>Eukaryota</taxon>
        <taxon>Metazoa</taxon>
        <taxon>Ecdysozoa</taxon>
        <taxon>Nematoda</taxon>
        <taxon>Enoplea</taxon>
        <taxon>Dorylaimia</taxon>
        <taxon>Trichinellida</taxon>
        <taxon>Trichuridae</taxon>
        <taxon>Trichuris</taxon>
    </lineage>
</organism>
<dbReference type="PANTHER" id="PTHR44019:SF8">
    <property type="entry name" value="POC1 CENTRIOLAR PROTEIN HOMOLOG"/>
    <property type="match status" value="1"/>
</dbReference>
<dbReference type="InterPro" id="IPR036322">
    <property type="entry name" value="WD40_repeat_dom_sf"/>
</dbReference>
<feature type="non-terminal residue" evidence="6">
    <location>
        <position position="429"/>
    </location>
</feature>
<dbReference type="PRINTS" id="PR00320">
    <property type="entry name" value="GPROTEINBRPT"/>
</dbReference>
<dbReference type="InterPro" id="IPR015943">
    <property type="entry name" value="WD40/YVTN_repeat-like_dom_sf"/>
</dbReference>
<dbReference type="PROSITE" id="PS50082">
    <property type="entry name" value="WD_REPEATS_2"/>
    <property type="match status" value="5"/>
</dbReference>
<dbReference type="Proteomes" id="UP000030764">
    <property type="component" value="Unassembled WGS sequence"/>
</dbReference>
<evidence type="ECO:0000256" key="3">
    <source>
        <dbReference type="ARBA" id="ARBA00037984"/>
    </source>
</evidence>
<dbReference type="InterPro" id="IPR001680">
    <property type="entry name" value="WD40_rpt"/>
</dbReference>
<evidence type="ECO:0000256" key="4">
    <source>
        <dbReference type="PROSITE-ProRule" id="PRU00221"/>
    </source>
</evidence>
<accession>A0A085LV06</accession>
<dbReference type="Gene3D" id="2.130.10.10">
    <property type="entry name" value="YVTN repeat-like/Quinoprotein amine dehydrogenase"/>
    <property type="match status" value="2"/>
</dbReference>
<dbReference type="InterPro" id="IPR050505">
    <property type="entry name" value="WDR55/POC1"/>
</dbReference>
<dbReference type="InterPro" id="IPR019775">
    <property type="entry name" value="WD40_repeat_CS"/>
</dbReference>
<proteinExistence type="inferred from homology"/>
<keyword evidence="7" id="KW-1185">Reference proteome</keyword>
<keyword evidence="5" id="KW-0175">Coiled coil</keyword>
<gene>
    <name evidence="6" type="ORF">M513_10286</name>
</gene>
<feature type="repeat" description="WD" evidence="4">
    <location>
        <begin position="26"/>
        <end position="67"/>
    </location>
</feature>
<keyword evidence="2" id="KW-0677">Repeat</keyword>
<dbReference type="InterPro" id="IPR020472">
    <property type="entry name" value="WD40_PAC1"/>
</dbReference>
<dbReference type="CDD" id="cd00200">
    <property type="entry name" value="WD40"/>
    <property type="match status" value="1"/>
</dbReference>
<sequence length="429" mass="47528">LSSTLTEDLRIVVTLKLADPSLENYFVAHAGSVNSLSFSPNGKQLATVGKDGLLKVWNFKPHTRSYTYPDPKANVNCVRFSPNGLLLAYSANCDVIFRTPTVKSVCRSFRAHQATVQCLDFSLNAESLATSSNDKTVKVWRISDDVEQFAYSLKGHHNWVRWVSKTCIHTFHESHSAVLCVEFHPQGFYVAACGVDKPVHLWDLRMLRLIQVYNEHTDAVTAADFHPSGFFLSTCSMDNTVKLYDLTTGRVLYTLHGHSTGVTCGQFSKQGDHLCSGDMKGKVLLWRTNLVANETGVASPAELPLADRLCFNTPLIKSGAWTELHPLPSSPTKVNAVHDEQSPRVGLTYTTDEKSHARCPCAHTCATPQPTDEIRETLTDITQQLTLLTETVSLLEKRLSRAEKKIQDVLERGKSSTTTLQNVKSNPPA</sequence>